<organism evidence="1 2">
    <name type="scientific">Pseudomonas phage SoKa</name>
    <dbReference type="NCBI Taxonomy" id="2930393"/>
    <lineage>
        <taxon>Viruses</taxon>
        <taxon>Duplodnaviria</taxon>
        <taxon>Heunggongvirae</taxon>
        <taxon>Uroviricota</taxon>
        <taxon>Caudoviricetes</taxon>
        <taxon>Autographivirales</taxon>
        <taxon>Autonotataviridae</taxon>
        <taxon>Bifseptvirus</taxon>
        <taxon>Bifseptvirus SoKa</taxon>
    </lineage>
</organism>
<name>A0AAE9GW55_9CAUD</name>
<sequence>MNKRPLSTICAPLSVGFRLLSRAYRSSRLKRKLTSTRLCARHLSLTVLASLMLWLTACASVSTAPTDPDVPCPHPIVSTATVGGLTRGLLDYADALDYCNALRGFAPEAQTQK</sequence>
<gene>
    <name evidence="1" type="ORF">SoKa_gp41</name>
</gene>
<accession>A0AAE9GW55</accession>
<evidence type="ECO:0000313" key="1">
    <source>
        <dbReference type="EMBL" id="UOL50889.1"/>
    </source>
</evidence>
<reference evidence="1 2" key="1">
    <citation type="submission" date="2022-03" db="EMBL/GenBank/DDBJ databases">
        <authorList>
            <person name="Oueslati M."/>
            <person name="Holtappels D."/>
            <person name="Wagemans J."/>
        </authorList>
    </citation>
    <scope>NUCLEOTIDE SEQUENCE [LARGE SCALE GENOMIC DNA]</scope>
</reference>
<evidence type="ECO:0000313" key="2">
    <source>
        <dbReference type="Proteomes" id="UP000831170"/>
    </source>
</evidence>
<dbReference type="Proteomes" id="UP000831170">
    <property type="component" value="Segment"/>
</dbReference>
<keyword evidence="2" id="KW-1185">Reference proteome</keyword>
<protein>
    <submittedName>
        <fullName evidence="1">Rz1 protein</fullName>
    </submittedName>
</protein>
<proteinExistence type="predicted"/>
<dbReference type="EMBL" id="OM962999">
    <property type="protein sequence ID" value="UOL50889.1"/>
    <property type="molecule type" value="Genomic_DNA"/>
</dbReference>